<comment type="similarity">
    <text evidence="1">Belongs to the bactofilin family.</text>
</comment>
<dbReference type="InterPro" id="IPR007607">
    <property type="entry name" value="BacA/B"/>
</dbReference>
<evidence type="ECO:0000256" key="2">
    <source>
        <dbReference type="SAM" id="MobiDB-lite"/>
    </source>
</evidence>
<dbReference type="Pfam" id="PF04519">
    <property type="entry name" value="Bactofilin"/>
    <property type="match status" value="1"/>
</dbReference>
<comment type="caution">
    <text evidence="3">The sequence shown here is derived from an EMBL/GenBank/DDBJ whole genome shotgun (WGS) entry which is preliminary data.</text>
</comment>
<dbReference type="AlphaFoldDB" id="A0A937X669"/>
<feature type="compositionally biased region" description="Low complexity" evidence="2">
    <location>
        <begin position="226"/>
        <end position="241"/>
    </location>
</feature>
<dbReference type="EMBL" id="VGIY01000010">
    <property type="protein sequence ID" value="MBM3316401.1"/>
    <property type="molecule type" value="Genomic_DNA"/>
</dbReference>
<name>A0A937X669_UNCEI</name>
<evidence type="ECO:0000313" key="4">
    <source>
        <dbReference type="Proteomes" id="UP000748308"/>
    </source>
</evidence>
<protein>
    <submittedName>
        <fullName evidence="3">Polymer-forming cytoskeletal protein</fullName>
    </submittedName>
</protein>
<dbReference type="Proteomes" id="UP000748308">
    <property type="component" value="Unassembled WGS sequence"/>
</dbReference>
<sequence>MMFRKSSPKEESLPRIERRERVEQSFLQAGVRVEGEIHSEGDLRIDGQVKGSIKVLGMMTIGPRAALSATINCGSVSIHGSVEGRVEAEERIHLARGAQVRADLFCQSLVIDEGVFFHGRSHMGESHSQKQEEPAFRQVLQAPPRVQPTAAAVAEQVRAPLDAPRRGPAAPPVIAARTLESPGRTPEMQRTAESARPLEPATAPRQPYPAHAPGRPGPANHSPTNPGASAMPSGAASASSATTPLVPPGKAAPGPGVRDSGAQRTSSQN</sequence>
<evidence type="ECO:0000313" key="3">
    <source>
        <dbReference type="EMBL" id="MBM3316401.1"/>
    </source>
</evidence>
<feature type="compositionally biased region" description="Low complexity" evidence="2">
    <location>
        <begin position="248"/>
        <end position="257"/>
    </location>
</feature>
<accession>A0A937X669</accession>
<dbReference type="PANTHER" id="PTHR35024">
    <property type="entry name" value="HYPOTHETICAL CYTOSOLIC PROTEIN"/>
    <property type="match status" value="1"/>
</dbReference>
<organism evidence="3 4">
    <name type="scientific">Eiseniibacteriota bacterium</name>
    <dbReference type="NCBI Taxonomy" id="2212470"/>
    <lineage>
        <taxon>Bacteria</taxon>
        <taxon>Candidatus Eiseniibacteriota</taxon>
    </lineage>
</organism>
<proteinExistence type="inferred from homology"/>
<gene>
    <name evidence="3" type="ORF">FJY75_00975</name>
</gene>
<reference evidence="3" key="1">
    <citation type="submission" date="2019-03" db="EMBL/GenBank/DDBJ databases">
        <title>Lake Tanganyika Metagenome-Assembled Genomes (MAGs).</title>
        <authorList>
            <person name="Tran P."/>
        </authorList>
    </citation>
    <scope>NUCLEOTIDE SEQUENCE</scope>
    <source>
        <strain evidence="3">M_DeepCast_400m_m2_100</strain>
    </source>
</reference>
<feature type="region of interest" description="Disordered" evidence="2">
    <location>
        <begin position="161"/>
        <end position="269"/>
    </location>
</feature>
<evidence type="ECO:0000256" key="1">
    <source>
        <dbReference type="ARBA" id="ARBA00044755"/>
    </source>
</evidence>
<dbReference type="PANTHER" id="PTHR35024:SF4">
    <property type="entry name" value="POLYMER-FORMING CYTOSKELETAL PROTEIN"/>
    <property type="match status" value="1"/>
</dbReference>